<dbReference type="GO" id="GO:0008413">
    <property type="term" value="F:8-oxo-7,8-dihydroguanosine triphosphate pyrophosphatase activity"/>
    <property type="evidence" value="ECO:0007669"/>
    <property type="project" value="TreeGrafter"/>
</dbReference>
<dbReference type="OrthoDB" id="9810648at2"/>
<dbReference type="PANTHER" id="PTHR47707:SF1">
    <property type="entry name" value="NUDIX HYDROLASE FAMILY PROTEIN"/>
    <property type="match status" value="1"/>
</dbReference>
<dbReference type="InterPro" id="IPR020476">
    <property type="entry name" value="Nudix_hydrolase"/>
</dbReference>
<sequence>MIEVTCAIITNEEGHVLVTQRSADMKLPLKFEFPGGKIETGESAEQCLLREVKEELNLEIEIVSSLSPVIYHYSEFSIRLIPFVCYIKSGNLILREHASSSWRSIDQSLLDLDWAAADIPIVREFLSTRN</sequence>
<evidence type="ECO:0000256" key="1">
    <source>
        <dbReference type="ARBA" id="ARBA00001946"/>
    </source>
</evidence>
<evidence type="ECO:0000256" key="3">
    <source>
        <dbReference type="ARBA" id="ARBA00022457"/>
    </source>
</evidence>
<evidence type="ECO:0000256" key="7">
    <source>
        <dbReference type="ARBA" id="ARBA00022801"/>
    </source>
</evidence>
<evidence type="ECO:0000313" key="19">
    <source>
        <dbReference type="EMBL" id="TKC05904.1"/>
    </source>
</evidence>
<evidence type="ECO:0000256" key="15">
    <source>
        <dbReference type="ARBA" id="ARBA00041979"/>
    </source>
</evidence>
<keyword evidence="4" id="KW-0235">DNA replication</keyword>
<dbReference type="RefSeq" id="WP_136836165.1">
    <property type="nucleotide sequence ID" value="NZ_SWBQ01000003.1"/>
</dbReference>
<comment type="caution">
    <text evidence="19">The sequence shown here is derived from an EMBL/GenBank/DDBJ whole genome shotgun (WGS) entry which is preliminary data.</text>
</comment>
<dbReference type="InterPro" id="IPR047127">
    <property type="entry name" value="MutT-like"/>
</dbReference>
<dbReference type="EMBL" id="SWBQ01000003">
    <property type="protein sequence ID" value="TKC05904.1"/>
    <property type="molecule type" value="Genomic_DNA"/>
</dbReference>
<dbReference type="GO" id="GO:0035539">
    <property type="term" value="F:8-oxo-7,8-dihydrodeoxyguanosine triphosphate pyrophosphatase activity"/>
    <property type="evidence" value="ECO:0007669"/>
    <property type="project" value="UniProtKB-EC"/>
</dbReference>
<dbReference type="CDD" id="cd03425">
    <property type="entry name" value="NUDIX_MutT_NudA_like"/>
    <property type="match status" value="1"/>
</dbReference>
<keyword evidence="9" id="KW-0234">DNA repair</keyword>
<proteinExistence type="inferred from homology"/>
<name>A0A4U1CGQ6_9SPHI</name>
<dbReference type="GO" id="GO:0046872">
    <property type="term" value="F:metal ion binding"/>
    <property type="evidence" value="ECO:0007669"/>
    <property type="project" value="UniProtKB-KW"/>
</dbReference>
<dbReference type="AlphaFoldDB" id="A0A4U1CGQ6"/>
<dbReference type="GO" id="GO:0006281">
    <property type="term" value="P:DNA repair"/>
    <property type="evidence" value="ECO:0007669"/>
    <property type="project" value="UniProtKB-KW"/>
</dbReference>
<evidence type="ECO:0000313" key="20">
    <source>
        <dbReference type="Proteomes" id="UP000307244"/>
    </source>
</evidence>
<evidence type="ECO:0000256" key="17">
    <source>
        <dbReference type="RuleBase" id="RU003476"/>
    </source>
</evidence>
<dbReference type="Pfam" id="PF00293">
    <property type="entry name" value="NUDIX"/>
    <property type="match status" value="1"/>
</dbReference>
<evidence type="ECO:0000256" key="12">
    <source>
        <dbReference type="ARBA" id="ARBA00038905"/>
    </source>
</evidence>
<evidence type="ECO:0000256" key="11">
    <source>
        <dbReference type="ARBA" id="ARBA00036904"/>
    </source>
</evidence>
<comment type="catalytic activity">
    <reaction evidence="10">
        <text>8-oxo-dGTP + H2O = 8-oxo-dGMP + diphosphate + H(+)</text>
        <dbReference type="Rhea" id="RHEA:31575"/>
        <dbReference type="ChEBI" id="CHEBI:15377"/>
        <dbReference type="ChEBI" id="CHEBI:15378"/>
        <dbReference type="ChEBI" id="CHEBI:33019"/>
        <dbReference type="ChEBI" id="CHEBI:63224"/>
        <dbReference type="ChEBI" id="CHEBI:77896"/>
        <dbReference type="EC" id="3.6.1.55"/>
    </reaction>
</comment>
<dbReference type="InterPro" id="IPR000086">
    <property type="entry name" value="NUDIX_hydrolase_dom"/>
</dbReference>
<dbReference type="EC" id="3.6.1.55" evidence="12"/>
<evidence type="ECO:0000256" key="5">
    <source>
        <dbReference type="ARBA" id="ARBA00022723"/>
    </source>
</evidence>
<keyword evidence="5" id="KW-0479">Metal-binding</keyword>
<evidence type="ECO:0000256" key="6">
    <source>
        <dbReference type="ARBA" id="ARBA00022763"/>
    </source>
</evidence>
<keyword evidence="8" id="KW-0460">Magnesium</keyword>
<organism evidence="19 20">
    <name type="scientific">Pedobacter frigoris</name>
    <dbReference type="NCBI Taxonomy" id="2571272"/>
    <lineage>
        <taxon>Bacteria</taxon>
        <taxon>Pseudomonadati</taxon>
        <taxon>Bacteroidota</taxon>
        <taxon>Sphingobacteriia</taxon>
        <taxon>Sphingobacteriales</taxon>
        <taxon>Sphingobacteriaceae</taxon>
        <taxon>Pedobacter</taxon>
    </lineage>
</organism>
<comment type="cofactor">
    <cofactor evidence="1">
        <name>Mg(2+)</name>
        <dbReference type="ChEBI" id="CHEBI:18420"/>
    </cofactor>
</comment>
<reference evidence="19 20" key="1">
    <citation type="submission" date="2019-04" db="EMBL/GenBank/DDBJ databases">
        <title>Pedobacter sp. RP-3-15 sp. nov., isolated from Arctic soil.</title>
        <authorList>
            <person name="Dahal R.H."/>
            <person name="Kim D.-U."/>
        </authorList>
    </citation>
    <scope>NUCLEOTIDE SEQUENCE [LARGE SCALE GENOMIC DNA]</scope>
    <source>
        <strain evidence="19 20">RP-3-15</strain>
    </source>
</reference>
<evidence type="ECO:0000256" key="2">
    <source>
        <dbReference type="ARBA" id="ARBA00005582"/>
    </source>
</evidence>
<keyword evidence="7 17" id="KW-0378">Hydrolase</keyword>
<feature type="domain" description="Nudix hydrolase" evidence="18">
    <location>
        <begin position="1"/>
        <end position="127"/>
    </location>
</feature>
<evidence type="ECO:0000259" key="18">
    <source>
        <dbReference type="PROSITE" id="PS51462"/>
    </source>
</evidence>
<dbReference type="GO" id="GO:0044715">
    <property type="term" value="F:8-oxo-dGDP phosphatase activity"/>
    <property type="evidence" value="ECO:0007669"/>
    <property type="project" value="TreeGrafter"/>
</dbReference>
<protein>
    <recommendedName>
        <fullName evidence="13">8-oxo-dGTP diphosphatase</fullName>
        <ecNumber evidence="12">3.6.1.55</ecNumber>
    </recommendedName>
    <alternativeName>
        <fullName evidence="16">7,8-dihydro-8-oxoguanine-triphosphatase</fullName>
    </alternativeName>
    <alternativeName>
        <fullName evidence="15">Mutator protein MutT</fullName>
    </alternativeName>
    <alternativeName>
        <fullName evidence="14">dGTP pyrophosphohydrolase</fullName>
    </alternativeName>
</protein>
<accession>A0A4U1CGQ6</accession>
<comment type="catalytic activity">
    <reaction evidence="11">
        <text>8-oxo-GTP + H2O = 8-oxo-GMP + diphosphate + H(+)</text>
        <dbReference type="Rhea" id="RHEA:67616"/>
        <dbReference type="ChEBI" id="CHEBI:15377"/>
        <dbReference type="ChEBI" id="CHEBI:15378"/>
        <dbReference type="ChEBI" id="CHEBI:33019"/>
        <dbReference type="ChEBI" id="CHEBI:143553"/>
        <dbReference type="ChEBI" id="CHEBI:145694"/>
    </reaction>
</comment>
<dbReference type="Gene3D" id="3.90.79.10">
    <property type="entry name" value="Nucleoside Triphosphate Pyrophosphohydrolase"/>
    <property type="match status" value="1"/>
</dbReference>
<keyword evidence="3" id="KW-0515">Mutator protein</keyword>
<dbReference type="SUPFAM" id="SSF55811">
    <property type="entry name" value="Nudix"/>
    <property type="match status" value="1"/>
</dbReference>
<comment type="similarity">
    <text evidence="2 17">Belongs to the Nudix hydrolase family.</text>
</comment>
<dbReference type="GO" id="GO:0006260">
    <property type="term" value="P:DNA replication"/>
    <property type="evidence" value="ECO:0007669"/>
    <property type="project" value="UniProtKB-KW"/>
</dbReference>
<keyword evidence="20" id="KW-1185">Reference proteome</keyword>
<keyword evidence="6" id="KW-0227">DNA damage</keyword>
<evidence type="ECO:0000256" key="9">
    <source>
        <dbReference type="ARBA" id="ARBA00023204"/>
    </source>
</evidence>
<dbReference type="Proteomes" id="UP000307244">
    <property type="component" value="Unassembled WGS sequence"/>
</dbReference>
<evidence type="ECO:0000256" key="14">
    <source>
        <dbReference type="ARBA" id="ARBA00041592"/>
    </source>
</evidence>
<dbReference type="PANTHER" id="PTHR47707">
    <property type="entry name" value="8-OXO-DGTP DIPHOSPHATASE"/>
    <property type="match status" value="1"/>
</dbReference>
<dbReference type="PRINTS" id="PR00502">
    <property type="entry name" value="NUDIXFAMILY"/>
</dbReference>
<evidence type="ECO:0000256" key="13">
    <source>
        <dbReference type="ARBA" id="ARBA00040794"/>
    </source>
</evidence>
<evidence type="ECO:0000256" key="8">
    <source>
        <dbReference type="ARBA" id="ARBA00022842"/>
    </source>
</evidence>
<gene>
    <name evidence="19" type="ORF">FA047_11205</name>
</gene>
<dbReference type="PROSITE" id="PS00893">
    <property type="entry name" value="NUDIX_BOX"/>
    <property type="match status" value="1"/>
</dbReference>
<evidence type="ECO:0000256" key="4">
    <source>
        <dbReference type="ARBA" id="ARBA00022705"/>
    </source>
</evidence>
<dbReference type="PROSITE" id="PS51462">
    <property type="entry name" value="NUDIX"/>
    <property type="match status" value="1"/>
</dbReference>
<dbReference type="InterPro" id="IPR015797">
    <property type="entry name" value="NUDIX_hydrolase-like_dom_sf"/>
</dbReference>
<dbReference type="InterPro" id="IPR020084">
    <property type="entry name" value="NUDIX_hydrolase_CS"/>
</dbReference>
<evidence type="ECO:0000256" key="16">
    <source>
        <dbReference type="ARBA" id="ARBA00042798"/>
    </source>
</evidence>
<dbReference type="GO" id="GO:0044716">
    <property type="term" value="F:8-oxo-GDP phosphatase activity"/>
    <property type="evidence" value="ECO:0007669"/>
    <property type="project" value="TreeGrafter"/>
</dbReference>
<evidence type="ECO:0000256" key="10">
    <source>
        <dbReference type="ARBA" id="ARBA00035861"/>
    </source>
</evidence>